<feature type="binding site" evidence="5">
    <location>
        <begin position="255"/>
        <end position="256"/>
    </location>
    <ligand>
        <name>ATP</name>
        <dbReference type="ChEBI" id="CHEBI:30616"/>
    </ligand>
</feature>
<dbReference type="SUPFAM" id="SSF56059">
    <property type="entry name" value="Glutathione synthetase ATP-binding domain-like"/>
    <property type="match status" value="1"/>
</dbReference>
<dbReference type="GO" id="GO:0006189">
    <property type="term" value="P:'de novo' IMP biosynthetic process"/>
    <property type="evidence" value="ECO:0007669"/>
    <property type="project" value="UniProtKB-UniRule"/>
</dbReference>
<dbReference type="AlphaFoldDB" id="A0A2S4JU27"/>
<dbReference type="GO" id="GO:0034028">
    <property type="term" value="F:5-(carboxyamino)imidazole ribonucleotide synthase activity"/>
    <property type="evidence" value="ECO:0007669"/>
    <property type="project" value="UniProtKB-UniRule"/>
</dbReference>
<dbReference type="HAMAP" id="MF_01928">
    <property type="entry name" value="PurK"/>
    <property type="match status" value="1"/>
</dbReference>
<dbReference type="InterPro" id="IPR016185">
    <property type="entry name" value="PreATP-grasp_dom_sf"/>
</dbReference>
<keyword evidence="2 5" id="KW-0547">Nucleotide-binding</keyword>
<feature type="binding site" evidence="5">
    <location>
        <position position="181"/>
    </location>
    <ligand>
        <name>ATP</name>
        <dbReference type="ChEBI" id="CHEBI:30616"/>
    </ligand>
</feature>
<organism evidence="8 9">
    <name type="scientific">Alkalispirochaeta sphaeroplastigenens</name>
    <dbReference type="NCBI Taxonomy" id="1187066"/>
    <lineage>
        <taxon>Bacteria</taxon>
        <taxon>Pseudomonadati</taxon>
        <taxon>Spirochaetota</taxon>
        <taxon>Spirochaetia</taxon>
        <taxon>Spirochaetales</taxon>
        <taxon>Spirochaetaceae</taxon>
        <taxon>Alkalispirochaeta</taxon>
    </lineage>
</organism>
<dbReference type="Proteomes" id="UP000237350">
    <property type="component" value="Unassembled WGS sequence"/>
</dbReference>
<protein>
    <recommendedName>
        <fullName evidence="5 6">N5-carboxyaminoimidazole ribonucleotide synthase</fullName>
        <shortName evidence="5 6">N5-CAIR synthase</shortName>
        <ecNumber evidence="5 6">6.3.4.18</ecNumber>
    </recommendedName>
    <alternativeName>
        <fullName evidence="5 6">5-(carboxyamino)imidazole ribonucleotide synthetase</fullName>
    </alternativeName>
</protein>
<dbReference type="SUPFAM" id="SSF51246">
    <property type="entry name" value="Rudiment single hybrid motif"/>
    <property type="match status" value="1"/>
</dbReference>
<dbReference type="FunFam" id="3.30.1490.20:FF:000015">
    <property type="entry name" value="N5-carboxyaminoimidazole ribonucleotide synthase"/>
    <property type="match status" value="1"/>
</dbReference>
<feature type="binding site" evidence="5">
    <location>
        <position position="204"/>
    </location>
    <ligand>
        <name>ATP</name>
        <dbReference type="ChEBI" id="CHEBI:30616"/>
    </ligand>
</feature>
<dbReference type="PROSITE" id="PS50975">
    <property type="entry name" value="ATP_GRASP"/>
    <property type="match status" value="1"/>
</dbReference>
<comment type="function">
    <text evidence="6">Catalyzes the ATP-dependent conversion of 5-aminoimidazole ribonucleotide (AIR) and HCO(3)- to N5-carboxyaminoimidazole ribonucleotide (N5-CAIR).</text>
</comment>
<evidence type="ECO:0000259" key="7">
    <source>
        <dbReference type="PROSITE" id="PS50975"/>
    </source>
</evidence>
<keyword evidence="4 5" id="KW-0067">ATP-binding</keyword>
<feature type="binding site" evidence="5">
    <location>
        <position position="138"/>
    </location>
    <ligand>
        <name>ATP</name>
        <dbReference type="ChEBI" id="CHEBI:30616"/>
    </ligand>
</feature>
<dbReference type="Gene3D" id="3.30.470.20">
    <property type="entry name" value="ATP-grasp fold, B domain"/>
    <property type="match status" value="1"/>
</dbReference>
<dbReference type="Pfam" id="PF22660">
    <property type="entry name" value="RS_preATP-grasp-like"/>
    <property type="match status" value="1"/>
</dbReference>
<feature type="binding site" evidence="5">
    <location>
        <begin position="143"/>
        <end position="149"/>
    </location>
    <ligand>
        <name>ATP</name>
        <dbReference type="ChEBI" id="CHEBI:30616"/>
    </ligand>
</feature>
<dbReference type="PANTHER" id="PTHR11609">
    <property type="entry name" value="PURINE BIOSYNTHESIS PROTEIN 6/7, PUR6/7"/>
    <property type="match status" value="1"/>
</dbReference>
<dbReference type="PANTHER" id="PTHR11609:SF5">
    <property type="entry name" value="PHOSPHORIBOSYLAMINOIMIDAZOLE CARBOXYLASE"/>
    <property type="match status" value="1"/>
</dbReference>
<evidence type="ECO:0000313" key="9">
    <source>
        <dbReference type="Proteomes" id="UP000237350"/>
    </source>
</evidence>
<evidence type="ECO:0000256" key="6">
    <source>
        <dbReference type="RuleBase" id="RU361200"/>
    </source>
</evidence>
<keyword evidence="9" id="KW-1185">Reference proteome</keyword>
<reference evidence="9" key="1">
    <citation type="submission" date="2015-12" db="EMBL/GenBank/DDBJ databases">
        <authorList>
            <person name="Lodha T.D."/>
            <person name="Chintalapati S."/>
            <person name="Chintalapati V.R."/>
            <person name="Sravanthi T."/>
        </authorList>
    </citation>
    <scope>NUCLEOTIDE SEQUENCE [LARGE SCALE GENOMIC DNA]</scope>
    <source>
        <strain evidence="9">JC133</strain>
    </source>
</reference>
<dbReference type="OrthoDB" id="9804625at2"/>
<dbReference type="NCBIfam" id="NF004676">
    <property type="entry name" value="PRK06019.1-2"/>
    <property type="match status" value="1"/>
</dbReference>
<comment type="similarity">
    <text evidence="5 6">Belongs to the PurK/PurT family.</text>
</comment>
<dbReference type="InterPro" id="IPR011761">
    <property type="entry name" value="ATP-grasp"/>
</dbReference>
<dbReference type="Pfam" id="PF17769">
    <property type="entry name" value="PurK_C"/>
    <property type="match status" value="1"/>
</dbReference>
<dbReference type="Gene3D" id="3.40.50.20">
    <property type="match status" value="1"/>
</dbReference>
<keyword evidence="1 5" id="KW-0436">Ligase</keyword>
<dbReference type="InterPro" id="IPR005875">
    <property type="entry name" value="PurK"/>
</dbReference>
<name>A0A2S4JU27_9SPIO</name>
<sequence>MKVGILGGGQLARMLALAGHPLGIECVVLDPAPDACAHVAASHIVGAYEDRPSLEQLVRVADVVTYEFENVPAPSVRLLEEHLPVYPPSEALALSRDRLTEKELFRDLGIPVVPFVAVDSLEALREAVDALGLPALVKTRCLGYDGKGQVLLRSREEIPDAWEALGGAPAILEGFAEFSREISIVALRSRAGEIAFYPVSENTHQGGILHYSCSTDSDPRQREAEDMAGSLLERLGYVGILALELFDTPRGLVANEMAPRVHNTGHWTIEGAGVSQFENHLRAVAGLPLGDTSRKGHSGMVNFIGVAPAQEAVLKIPHSHYHSYGKAPRPGRKIGHGTICAPSRESLLRGLEYLRELAPLVR</sequence>
<dbReference type="Pfam" id="PF02222">
    <property type="entry name" value="ATP-grasp"/>
    <property type="match status" value="1"/>
</dbReference>
<dbReference type="InterPro" id="IPR054350">
    <property type="entry name" value="PurT/PurK_preATP-grasp"/>
</dbReference>
<proteinExistence type="inferred from homology"/>
<dbReference type="GO" id="GO:0005524">
    <property type="term" value="F:ATP binding"/>
    <property type="evidence" value="ECO:0007669"/>
    <property type="project" value="UniProtKB-UniRule"/>
</dbReference>
<evidence type="ECO:0000256" key="3">
    <source>
        <dbReference type="ARBA" id="ARBA00022755"/>
    </source>
</evidence>
<evidence type="ECO:0000313" key="8">
    <source>
        <dbReference type="EMBL" id="POR03029.1"/>
    </source>
</evidence>
<accession>A0A2S4JU27</accession>
<dbReference type="InterPro" id="IPR011054">
    <property type="entry name" value="Rudment_hybrid_motif"/>
</dbReference>
<comment type="caution">
    <text evidence="5">Lacks conserved residue(s) required for the propagation of feature annotation.</text>
</comment>
<comment type="function">
    <text evidence="5">Catalyzes the ATP-dependent conversion of 5-aminoimidazole ribonucleotide (AIR) and HCO(3)(-) to N5-carboxyaminoimidazole ribonucleotide (N5-CAIR).</text>
</comment>
<dbReference type="InterPro" id="IPR003135">
    <property type="entry name" value="ATP-grasp_carboxylate-amine"/>
</dbReference>
<comment type="catalytic activity">
    <reaction evidence="5 6">
        <text>5-amino-1-(5-phospho-beta-D-ribosyl)imidazole + hydrogencarbonate + ATP = 5-carboxyamino-1-(5-phospho-D-ribosyl)imidazole + ADP + phosphate + 2 H(+)</text>
        <dbReference type="Rhea" id="RHEA:19317"/>
        <dbReference type="ChEBI" id="CHEBI:15378"/>
        <dbReference type="ChEBI" id="CHEBI:17544"/>
        <dbReference type="ChEBI" id="CHEBI:30616"/>
        <dbReference type="ChEBI" id="CHEBI:43474"/>
        <dbReference type="ChEBI" id="CHEBI:58730"/>
        <dbReference type="ChEBI" id="CHEBI:137981"/>
        <dbReference type="ChEBI" id="CHEBI:456216"/>
        <dbReference type="EC" id="6.3.4.18"/>
    </reaction>
</comment>
<dbReference type="GO" id="GO:0004638">
    <property type="term" value="F:phosphoribosylaminoimidazole carboxylase activity"/>
    <property type="evidence" value="ECO:0007669"/>
    <property type="project" value="InterPro"/>
</dbReference>
<dbReference type="NCBIfam" id="NF004679">
    <property type="entry name" value="PRK06019.1-5"/>
    <property type="match status" value="1"/>
</dbReference>
<dbReference type="EC" id="6.3.4.18" evidence="5 6"/>
<dbReference type="EMBL" id="LPWH01000055">
    <property type="protein sequence ID" value="POR03029.1"/>
    <property type="molecule type" value="Genomic_DNA"/>
</dbReference>
<comment type="caution">
    <text evidence="8">The sequence shown here is derived from an EMBL/GenBank/DDBJ whole genome shotgun (WGS) entry which is preliminary data.</text>
</comment>
<evidence type="ECO:0000256" key="1">
    <source>
        <dbReference type="ARBA" id="ARBA00022598"/>
    </source>
</evidence>
<evidence type="ECO:0000256" key="5">
    <source>
        <dbReference type="HAMAP-Rule" id="MF_01928"/>
    </source>
</evidence>
<dbReference type="InterPro" id="IPR040686">
    <property type="entry name" value="PurK_C"/>
</dbReference>
<keyword evidence="3 5" id="KW-0658">Purine biosynthesis</keyword>
<dbReference type="FunFam" id="3.40.50.20:FF:000016">
    <property type="entry name" value="N5-carboxyaminoimidazole ribonucleotide synthase"/>
    <property type="match status" value="1"/>
</dbReference>
<dbReference type="InterPro" id="IPR013815">
    <property type="entry name" value="ATP_grasp_subdomain_1"/>
</dbReference>
<dbReference type="GO" id="GO:0005829">
    <property type="term" value="C:cytosol"/>
    <property type="evidence" value="ECO:0007669"/>
    <property type="project" value="TreeGrafter"/>
</dbReference>
<feature type="binding site" evidence="5">
    <location>
        <position position="98"/>
    </location>
    <ligand>
        <name>ATP</name>
        <dbReference type="ChEBI" id="CHEBI:30616"/>
    </ligand>
</feature>
<evidence type="ECO:0000256" key="2">
    <source>
        <dbReference type="ARBA" id="ARBA00022741"/>
    </source>
</evidence>
<dbReference type="UniPathway" id="UPA00074">
    <property type="reaction ID" value="UER00942"/>
</dbReference>
<dbReference type="RefSeq" id="WP_103679875.1">
    <property type="nucleotide sequence ID" value="NZ_LPWH01000055.1"/>
</dbReference>
<dbReference type="NCBIfam" id="TIGR01161">
    <property type="entry name" value="purK"/>
    <property type="match status" value="1"/>
</dbReference>
<dbReference type="SUPFAM" id="SSF52440">
    <property type="entry name" value="PreATP-grasp domain"/>
    <property type="match status" value="1"/>
</dbReference>
<feature type="domain" description="ATP-grasp" evidence="7">
    <location>
        <begin position="102"/>
        <end position="285"/>
    </location>
</feature>
<evidence type="ECO:0000256" key="4">
    <source>
        <dbReference type="ARBA" id="ARBA00022840"/>
    </source>
</evidence>
<comment type="subunit">
    <text evidence="5 6">Homodimer.</text>
</comment>
<comment type="pathway">
    <text evidence="5 6">Purine metabolism; IMP biosynthesis via de novo pathway; 5-amino-1-(5-phospho-D-ribosyl)imidazole-4-carboxylate from 5-amino-1-(5-phospho-D-ribosyl)imidazole (N5-CAIR route): step 1/2.</text>
</comment>
<gene>
    <name evidence="5 6" type="primary">purK</name>
    <name evidence="8" type="ORF">AU468_05585</name>
</gene>
<dbReference type="Gene3D" id="3.30.1490.20">
    <property type="entry name" value="ATP-grasp fold, A domain"/>
    <property type="match status" value="1"/>
</dbReference>
<dbReference type="GO" id="GO:0046872">
    <property type="term" value="F:metal ion binding"/>
    <property type="evidence" value="ECO:0007669"/>
    <property type="project" value="InterPro"/>
</dbReference>